<organism evidence="1 2">
    <name type="scientific">Willisornis vidua</name>
    <name type="common">Xingu scale-backed antbird</name>
    <dbReference type="NCBI Taxonomy" id="1566151"/>
    <lineage>
        <taxon>Eukaryota</taxon>
        <taxon>Metazoa</taxon>
        <taxon>Chordata</taxon>
        <taxon>Craniata</taxon>
        <taxon>Vertebrata</taxon>
        <taxon>Euteleostomi</taxon>
        <taxon>Archelosauria</taxon>
        <taxon>Archosauria</taxon>
        <taxon>Dinosauria</taxon>
        <taxon>Saurischia</taxon>
        <taxon>Theropoda</taxon>
        <taxon>Coelurosauria</taxon>
        <taxon>Aves</taxon>
        <taxon>Neognathae</taxon>
        <taxon>Neoaves</taxon>
        <taxon>Telluraves</taxon>
        <taxon>Australaves</taxon>
        <taxon>Passeriformes</taxon>
        <taxon>Thamnophilidae</taxon>
        <taxon>Willisornis</taxon>
    </lineage>
</organism>
<dbReference type="InterPro" id="IPR036691">
    <property type="entry name" value="Endo/exonu/phosph_ase_sf"/>
</dbReference>
<keyword evidence="2" id="KW-1185">Reference proteome</keyword>
<name>A0ABQ9DAR8_9PASS</name>
<dbReference type="Proteomes" id="UP001145742">
    <property type="component" value="Unassembled WGS sequence"/>
</dbReference>
<sequence>MLDTVDSGCPECRSVLIAHKLSQLKIDTAALSGVQLHEEGSLKNMVPATHFTGHIYTPTLQADPLEKDKFYTDLLCLTQKVPADDKIIVLGDFNTRVEADELSGLEISLKKTDVLYQSAPQEIFQHPPITIGESELKSVQQFTYLGSIISSGGITSIEAMLMWLPQERSPKEEIQGLPEKNSSDMAILTAISGPLWLPVSIHGDTPFTMLLLPLRTPAESVLRRKDSEKEPFLTNIA</sequence>
<dbReference type="EMBL" id="WHWB01033682">
    <property type="protein sequence ID" value="KAJ7418260.1"/>
    <property type="molecule type" value="Genomic_DNA"/>
</dbReference>
<accession>A0ABQ9DAR8</accession>
<gene>
    <name evidence="1" type="ORF">WISP_59840</name>
</gene>
<reference evidence="1" key="1">
    <citation type="submission" date="2019-10" db="EMBL/GenBank/DDBJ databases">
        <authorList>
            <person name="Soares A.E.R."/>
            <person name="Aleixo A."/>
            <person name="Schneider P."/>
            <person name="Miyaki C.Y."/>
            <person name="Schneider M.P."/>
            <person name="Mello C."/>
            <person name="Vasconcelos A.T.R."/>
        </authorList>
    </citation>
    <scope>NUCLEOTIDE SEQUENCE</scope>
    <source>
        <tissue evidence="1">Muscle</tissue>
    </source>
</reference>
<protein>
    <recommendedName>
        <fullName evidence="3">Endonuclease/exonuclease/phosphatase domain-containing protein</fullName>
    </recommendedName>
</protein>
<dbReference type="SUPFAM" id="SSF56219">
    <property type="entry name" value="DNase I-like"/>
    <property type="match status" value="1"/>
</dbReference>
<evidence type="ECO:0008006" key="3">
    <source>
        <dbReference type="Google" id="ProtNLM"/>
    </source>
</evidence>
<comment type="caution">
    <text evidence="1">The sequence shown here is derived from an EMBL/GenBank/DDBJ whole genome shotgun (WGS) entry which is preliminary data.</text>
</comment>
<evidence type="ECO:0000313" key="2">
    <source>
        <dbReference type="Proteomes" id="UP001145742"/>
    </source>
</evidence>
<evidence type="ECO:0000313" key="1">
    <source>
        <dbReference type="EMBL" id="KAJ7418260.1"/>
    </source>
</evidence>
<proteinExistence type="predicted"/>